<evidence type="ECO:0000313" key="2">
    <source>
        <dbReference type="Proteomes" id="UP001313282"/>
    </source>
</evidence>
<evidence type="ECO:0000313" key="1">
    <source>
        <dbReference type="EMBL" id="KAK6342540.1"/>
    </source>
</evidence>
<gene>
    <name evidence="1" type="ORF">TWF718_007944</name>
</gene>
<sequence length="234" mass="26803">MNEFILHFSLDNHILGIQSTDSLCIAQYVNKTANMVYDHRSVRPVNPKEEFELSAKNVFKLSDVYNVQVVQYLKDTETIEARSASRTINFWQIITFKDWKLEDPQAAEPGQLSNPSISFGFESVIDPPYDLRIVVQASKEVPGNQTKIANIHLDSTTHLPGVLVPITPEPKYFLFWHPSVTDSELVHIPPEEKGYVIEFSRDNPQPMSVRYGYATKDEPQPKELPSWWREAVTV</sequence>
<dbReference type="AlphaFoldDB" id="A0AAN8N096"/>
<dbReference type="EMBL" id="JAVHNR010000005">
    <property type="protein sequence ID" value="KAK6342540.1"/>
    <property type="molecule type" value="Genomic_DNA"/>
</dbReference>
<name>A0AAN8N096_9PEZI</name>
<dbReference type="Proteomes" id="UP001313282">
    <property type="component" value="Unassembled WGS sequence"/>
</dbReference>
<organism evidence="1 2">
    <name type="scientific">Orbilia javanica</name>
    <dbReference type="NCBI Taxonomy" id="47235"/>
    <lineage>
        <taxon>Eukaryota</taxon>
        <taxon>Fungi</taxon>
        <taxon>Dikarya</taxon>
        <taxon>Ascomycota</taxon>
        <taxon>Pezizomycotina</taxon>
        <taxon>Orbiliomycetes</taxon>
        <taxon>Orbiliales</taxon>
        <taxon>Orbiliaceae</taxon>
        <taxon>Orbilia</taxon>
    </lineage>
</organism>
<keyword evidence="2" id="KW-1185">Reference proteome</keyword>
<protein>
    <submittedName>
        <fullName evidence="1">Uncharacterized protein</fullName>
    </submittedName>
</protein>
<proteinExistence type="predicted"/>
<accession>A0AAN8N096</accession>
<comment type="caution">
    <text evidence="1">The sequence shown here is derived from an EMBL/GenBank/DDBJ whole genome shotgun (WGS) entry which is preliminary data.</text>
</comment>
<reference evidence="1 2" key="1">
    <citation type="submission" date="2019-10" db="EMBL/GenBank/DDBJ databases">
        <authorList>
            <person name="Palmer J.M."/>
        </authorList>
    </citation>
    <scope>NUCLEOTIDE SEQUENCE [LARGE SCALE GENOMIC DNA]</scope>
    <source>
        <strain evidence="1 2">TWF718</strain>
    </source>
</reference>